<dbReference type="RefSeq" id="WP_010935871.1">
    <property type="nucleotide sequence ID" value="NZ_CP019867.1"/>
</dbReference>
<accession>A0A0V8M3F0</accession>
<proteinExistence type="predicted"/>
<organism evidence="1 2">
    <name type="scientific">Dehalococcoides mccartyi</name>
    <dbReference type="NCBI Taxonomy" id="61435"/>
    <lineage>
        <taxon>Bacteria</taxon>
        <taxon>Bacillati</taxon>
        <taxon>Chloroflexota</taxon>
        <taxon>Dehalococcoidia</taxon>
        <taxon>Dehalococcoidales</taxon>
        <taxon>Dehalococcoidaceae</taxon>
        <taxon>Dehalococcoides</taxon>
    </lineage>
</organism>
<dbReference type="Proteomes" id="UP000053577">
    <property type="component" value="Unassembled WGS sequence"/>
</dbReference>
<dbReference type="EMBL" id="JGYD01000012">
    <property type="protein sequence ID" value="KSV18301.1"/>
    <property type="molecule type" value="Genomic_DNA"/>
</dbReference>
<dbReference type="OrthoDB" id="166402at2"/>
<protein>
    <submittedName>
        <fullName evidence="1">Uncharacterized protein</fullName>
    </submittedName>
</protein>
<reference evidence="1 2" key="1">
    <citation type="journal article" date="2015" name="Sci. Rep.">
        <title>A comparative genomics and reductive dehalogenase gene transcription study of two chloroethene-respiring bacteria, Dehalococcoides mccartyi strains MB and 11a.</title>
        <authorList>
            <person name="Low A."/>
            <person name="Shen Z."/>
            <person name="Cheng D."/>
            <person name="Rogers M.J."/>
            <person name="Lee P.K."/>
            <person name="He J."/>
        </authorList>
    </citation>
    <scope>NUCLEOTIDE SEQUENCE [LARGE SCALE GENOMIC DNA]</scope>
    <source>
        <strain evidence="1 2">MB</strain>
    </source>
</reference>
<dbReference type="PATRIC" id="fig|243164.10.peg.1466"/>
<evidence type="ECO:0000313" key="1">
    <source>
        <dbReference type="EMBL" id="KSV18301.1"/>
    </source>
</evidence>
<gene>
    <name evidence="1" type="ORF">DA01_05655</name>
</gene>
<evidence type="ECO:0000313" key="2">
    <source>
        <dbReference type="Proteomes" id="UP000053577"/>
    </source>
</evidence>
<dbReference type="GeneID" id="3229178"/>
<sequence length="310" mass="35724">MPRKKAPSIKETREWLDLYESGWSEAHLAQRKGRDIRTIRKYITEAQAERRFDQAELEVLKTALTKHQEQLLATLNELDAAIALPEPDTRFYFDQDTYKIEFNAGKVVATQPESSTDIIVNLELENSLLFTLVEQHLNHNLTFFSLKGWKAACENYINRCIFFRKELVEGMDRMGREVGIEVCAEARDEKGILLDFICKNSFKFILLNDRTILEKAVERLQINKNRGEIIIKPGTTLLSCPGAEEACLEAITKLLSIDNLKKFTYIREAYKQLGMETQTLKRDIQTLILTNFLPGECDVCRRLKGQRSGK</sequence>
<name>A0A0V8M3F0_9CHLR</name>
<dbReference type="AlphaFoldDB" id="A0A0V8M3F0"/>
<comment type="caution">
    <text evidence="1">The sequence shown here is derived from an EMBL/GenBank/DDBJ whole genome shotgun (WGS) entry which is preliminary data.</text>
</comment>